<dbReference type="PANTHER" id="PTHR30563:SF0">
    <property type="entry name" value="DNA RECOMBINATION PROTEIN RMUC"/>
    <property type="match status" value="1"/>
</dbReference>
<dbReference type="InterPro" id="IPR003798">
    <property type="entry name" value="DNA_recombination_RmuC"/>
</dbReference>
<accession>A0A096BTD0</accession>
<keyword evidence="3 5" id="KW-0175">Coiled coil</keyword>
<keyword evidence="7" id="KW-1133">Transmembrane helix</keyword>
<evidence type="ECO:0000256" key="1">
    <source>
        <dbReference type="ARBA" id="ARBA00003416"/>
    </source>
</evidence>
<keyword evidence="7" id="KW-0472">Membrane</keyword>
<evidence type="ECO:0000313" key="9">
    <source>
        <dbReference type="Proteomes" id="UP000029556"/>
    </source>
</evidence>
<reference evidence="8 9" key="1">
    <citation type="submission" date="2014-07" db="EMBL/GenBank/DDBJ databases">
        <authorList>
            <person name="McCorrison J."/>
            <person name="Sanka R."/>
            <person name="Torralba M."/>
            <person name="Gillis M."/>
            <person name="Haft D.H."/>
            <person name="Methe B."/>
            <person name="Sutton G."/>
            <person name="Nelson K.E."/>
        </authorList>
    </citation>
    <scope>NUCLEOTIDE SEQUENCE [LARGE SCALE GENOMIC DNA]</scope>
    <source>
        <strain evidence="8 9">DNF00853</strain>
    </source>
</reference>
<comment type="function">
    <text evidence="1">Involved in DNA recombination.</text>
</comment>
<dbReference type="PANTHER" id="PTHR30563">
    <property type="entry name" value="DNA RECOMBINATION PROTEIN RMUC"/>
    <property type="match status" value="1"/>
</dbReference>
<sequence length="460" mass="53065">MEFIYLAIGLVVGAIIVFFLLNRKLKKLETSNVLSNQQLAHEQEFVTQLQAERDRLQREQAEQQQQLITIKLELERVTTQLESEQASHSKETEMRREQFEQQLKTVQEQFSNLATRILEQTSERLKTTNNESMEHLTKPLKMNIEQLQQAIQHTNTETSKNTASLSQQLREMSLQTQKIETTATRLTNVIRGGNKAQGNWGERMLTDILESQGYKVGIDYDIQHTLTDEKGNAIKNDDTGRRMIPDVILHYPNNEDVIIDAKMSIDAYYQYVNTEEEALKKKFAADLVSSIRTQATNLAKKDYSKYVHSPRKAIDFVIMFVPNEGALQLALDTEPKIWGEAFDKQVFITSQQNLMAILRMIQIAWRQYAQTENQKKVFALAEELLKRVGEFIKRFDKIGKDIDMLHKDYGEAYNKAYTGRQSIVQKANELKDLGVKESANQPIPMTQPDVLDITEENENE</sequence>
<gene>
    <name evidence="8" type="ORF">HMPREF2137_02100</name>
</gene>
<proteinExistence type="inferred from homology"/>
<keyword evidence="7" id="KW-0812">Transmembrane</keyword>
<dbReference type="Proteomes" id="UP000029556">
    <property type="component" value="Unassembled WGS sequence"/>
</dbReference>
<keyword evidence="4" id="KW-0233">DNA recombination</keyword>
<dbReference type="EMBL" id="JRNN01000027">
    <property type="protein sequence ID" value="KGF36429.1"/>
    <property type="molecule type" value="Genomic_DNA"/>
</dbReference>
<evidence type="ECO:0008006" key="10">
    <source>
        <dbReference type="Google" id="ProtNLM"/>
    </source>
</evidence>
<organism evidence="8 9">
    <name type="scientific">Hoylesella buccalis DNF00853</name>
    <dbReference type="NCBI Taxonomy" id="1401074"/>
    <lineage>
        <taxon>Bacteria</taxon>
        <taxon>Pseudomonadati</taxon>
        <taxon>Bacteroidota</taxon>
        <taxon>Bacteroidia</taxon>
        <taxon>Bacteroidales</taxon>
        <taxon>Prevotellaceae</taxon>
        <taxon>Hoylesella</taxon>
    </lineage>
</organism>
<evidence type="ECO:0000256" key="4">
    <source>
        <dbReference type="ARBA" id="ARBA00023172"/>
    </source>
</evidence>
<dbReference type="GO" id="GO:0006310">
    <property type="term" value="P:DNA recombination"/>
    <property type="evidence" value="ECO:0007669"/>
    <property type="project" value="UniProtKB-KW"/>
</dbReference>
<dbReference type="RefSeq" id="WP_036871800.1">
    <property type="nucleotide sequence ID" value="NZ_JRNN01000027.1"/>
</dbReference>
<evidence type="ECO:0000256" key="7">
    <source>
        <dbReference type="SAM" id="Phobius"/>
    </source>
</evidence>
<dbReference type="Pfam" id="PF02646">
    <property type="entry name" value="RmuC"/>
    <property type="match status" value="1"/>
</dbReference>
<feature type="transmembrane region" description="Helical" evidence="7">
    <location>
        <begin position="6"/>
        <end position="22"/>
    </location>
</feature>
<evidence type="ECO:0000313" key="8">
    <source>
        <dbReference type="EMBL" id="KGF36429.1"/>
    </source>
</evidence>
<dbReference type="OrthoDB" id="370725at2"/>
<evidence type="ECO:0000256" key="6">
    <source>
        <dbReference type="SAM" id="MobiDB-lite"/>
    </source>
</evidence>
<evidence type="ECO:0000256" key="5">
    <source>
        <dbReference type="SAM" id="Coils"/>
    </source>
</evidence>
<evidence type="ECO:0000256" key="3">
    <source>
        <dbReference type="ARBA" id="ARBA00023054"/>
    </source>
</evidence>
<dbReference type="AlphaFoldDB" id="A0A096BTD0"/>
<evidence type="ECO:0000256" key="2">
    <source>
        <dbReference type="ARBA" id="ARBA00009840"/>
    </source>
</evidence>
<comment type="caution">
    <text evidence="8">The sequence shown here is derived from an EMBL/GenBank/DDBJ whole genome shotgun (WGS) entry which is preliminary data.</text>
</comment>
<comment type="similarity">
    <text evidence="2">Belongs to the RmuC family.</text>
</comment>
<feature type="coiled-coil region" evidence="5">
    <location>
        <begin position="39"/>
        <end position="116"/>
    </location>
</feature>
<name>A0A096BTD0_9BACT</name>
<protein>
    <recommendedName>
        <fullName evidence="10">Recombinase RmuC</fullName>
    </recommendedName>
</protein>
<feature type="region of interest" description="Disordered" evidence="6">
    <location>
        <begin position="438"/>
        <end position="460"/>
    </location>
</feature>